<evidence type="ECO:0000256" key="1">
    <source>
        <dbReference type="SAM" id="MobiDB-lite"/>
    </source>
</evidence>
<evidence type="ECO:0000313" key="3">
    <source>
        <dbReference type="EMBL" id="EEN50355.1"/>
    </source>
</evidence>
<feature type="region of interest" description="Disordered" evidence="1">
    <location>
        <begin position="443"/>
        <end position="469"/>
    </location>
</feature>
<dbReference type="PANTHER" id="PTHR46162:SF2">
    <property type="entry name" value="ANKYRIN REPEAT-CONTAINING PROTEIN-RELATED"/>
    <property type="match status" value="1"/>
</dbReference>
<feature type="compositionally biased region" description="Polar residues" evidence="1">
    <location>
        <begin position="443"/>
        <end position="456"/>
    </location>
</feature>
<proteinExistence type="predicted"/>
<dbReference type="eggNOG" id="KOG3883">
    <property type="taxonomic scope" value="Eukaryota"/>
</dbReference>
<organism>
    <name type="scientific">Branchiostoma floridae</name>
    <name type="common">Florida lancelet</name>
    <name type="synonym">Amphioxus</name>
    <dbReference type="NCBI Taxonomy" id="7739"/>
    <lineage>
        <taxon>Eukaryota</taxon>
        <taxon>Metazoa</taxon>
        <taxon>Chordata</taxon>
        <taxon>Cephalochordata</taxon>
        <taxon>Leptocardii</taxon>
        <taxon>Amphioxiformes</taxon>
        <taxon>Branchiostomatidae</taxon>
        <taxon>Branchiostoma</taxon>
    </lineage>
</organism>
<gene>
    <name evidence="3" type="ORF">BRAFLDRAFT_65195</name>
</gene>
<dbReference type="SUPFAM" id="SSF49599">
    <property type="entry name" value="TRAF domain-like"/>
    <property type="match status" value="1"/>
</dbReference>
<dbReference type="EMBL" id="GG666603">
    <property type="protein sequence ID" value="EEN50355.1"/>
    <property type="molecule type" value="Genomic_DNA"/>
</dbReference>
<dbReference type="Pfam" id="PF00917">
    <property type="entry name" value="MATH"/>
    <property type="match status" value="1"/>
</dbReference>
<dbReference type="PANTHER" id="PTHR46162">
    <property type="entry name" value="TRAF-LIKE FAMILY PROTEIN"/>
    <property type="match status" value="1"/>
</dbReference>
<dbReference type="InParanoid" id="C3ZBW8"/>
<accession>C3ZBW8</accession>
<feature type="domain" description="MATH" evidence="2">
    <location>
        <begin position="62"/>
        <end position="165"/>
    </location>
</feature>
<dbReference type="InterPro" id="IPR002083">
    <property type="entry name" value="MATH/TRAF_dom"/>
</dbReference>
<name>C3ZBW8_BRAFL</name>
<dbReference type="STRING" id="7739.C3ZBW8"/>
<reference evidence="3" key="1">
    <citation type="journal article" date="2008" name="Nature">
        <title>The amphioxus genome and the evolution of the chordate karyotype.</title>
        <authorList>
            <consortium name="US DOE Joint Genome Institute (JGI-PGF)"/>
            <person name="Putnam N.H."/>
            <person name="Butts T."/>
            <person name="Ferrier D.E.K."/>
            <person name="Furlong R.F."/>
            <person name="Hellsten U."/>
            <person name="Kawashima T."/>
            <person name="Robinson-Rechavi M."/>
            <person name="Shoguchi E."/>
            <person name="Terry A."/>
            <person name="Yu J.-K."/>
            <person name="Benito-Gutierrez E.L."/>
            <person name="Dubchak I."/>
            <person name="Garcia-Fernandez J."/>
            <person name="Gibson-Brown J.J."/>
            <person name="Grigoriev I.V."/>
            <person name="Horton A.C."/>
            <person name="de Jong P.J."/>
            <person name="Jurka J."/>
            <person name="Kapitonov V.V."/>
            <person name="Kohara Y."/>
            <person name="Kuroki Y."/>
            <person name="Lindquist E."/>
            <person name="Lucas S."/>
            <person name="Osoegawa K."/>
            <person name="Pennacchio L.A."/>
            <person name="Salamov A.A."/>
            <person name="Satou Y."/>
            <person name="Sauka-Spengler T."/>
            <person name="Schmutz J."/>
            <person name="Shin-I T."/>
            <person name="Toyoda A."/>
            <person name="Bronner-Fraser M."/>
            <person name="Fujiyama A."/>
            <person name="Holland L.Z."/>
            <person name="Holland P.W.H."/>
            <person name="Satoh N."/>
            <person name="Rokhsar D.S."/>
        </authorList>
    </citation>
    <scope>NUCLEOTIDE SEQUENCE [LARGE SCALE GENOMIC DNA]</scope>
    <source>
        <strain evidence="3">S238N-H82</strain>
        <tissue evidence="3">Testes</tissue>
    </source>
</reference>
<protein>
    <recommendedName>
        <fullName evidence="2">MATH domain-containing protein</fullName>
    </recommendedName>
</protein>
<sequence length="481" mass="55487">MGTAQQTPKGHQTSFKCNPRLAQDFTSTDCEMVTLHRFVPLQDDYNTHLFTFLVSSPYDIKDENSREFAYASHKWCLHLERKDYDRTLGAFLCLQRTRKRVVCKVDYALTVLHTEDAARNVSFQRKQCEFIHGNSSQGQRSLLLEEEIRQGYVDSDGNLTVELRIGNCSTTFGAILDILPRGRADFPRYDSSYFEYGGFDWNISVHPNGEHMENTDQSYVRLNRLTHFDHFCRLRYRLIARFADEKIDTGAKEELFDFGGKGNDHQIDQSLSRLTRRVRLFLHVELFSAAHVSQVKVYATDSIKNRAFLRDTEKQCWCIESDVTNTKLVKLRLRYTDIFQMPPDYSRYVAWTARIVGPAGDYLCKGGPFSALYVRCEKDPWHEMTTTLPAVELTRKSSGLLDVYGRLTVQVDLLTSHMTYRPTYGTTDAVVWRQCQQLREQVQSQDQLSSGSSPATRLSGDGSTGHRHPHYWAMLSSQPKW</sequence>
<dbReference type="AlphaFoldDB" id="C3ZBW8"/>
<evidence type="ECO:0000259" key="2">
    <source>
        <dbReference type="Pfam" id="PF00917"/>
    </source>
</evidence>